<dbReference type="GO" id="GO:0008611">
    <property type="term" value="P:ether lipid biosynthetic process"/>
    <property type="evidence" value="ECO:0007669"/>
    <property type="project" value="TreeGrafter"/>
</dbReference>
<keyword evidence="4" id="KW-0472">Membrane</keyword>
<evidence type="ECO:0000259" key="6">
    <source>
        <dbReference type="SMART" id="SM00563"/>
    </source>
</evidence>
<dbReference type="GO" id="GO:0008654">
    <property type="term" value="P:phospholipid biosynthetic process"/>
    <property type="evidence" value="ECO:0007669"/>
    <property type="project" value="TreeGrafter"/>
</dbReference>
<dbReference type="AlphaFoldDB" id="A0A368G551"/>
<comment type="caution">
    <text evidence="7">The sequence shown here is derived from an EMBL/GenBank/DDBJ whole genome shotgun (WGS) entry which is preliminary data.</text>
</comment>
<dbReference type="GO" id="GO:0019432">
    <property type="term" value="P:triglyceride biosynthetic process"/>
    <property type="evidence" value="ECO:0007669"/>
    <property type="project" value="TreeGrafter"/>
</dbReference>
<evidence type="ECO:0000313" key="7">
    <source>
        <dbReference type="EMBL" id="RCN38130.1"/>
    </source>
</evidence>
<dbReference type="InterPro" id="IPR022284">
    <property type="entry name" value="GPAT/DHAPAT"/>
</dbReference>
<protein>
    <submittedName>
        <fullName evidence="7">Acyltransferase</fullName>
    </submittedName>
</protein>
<evidence type="ECO:0000256" key="2">
    <source>
        <dbReference type="ARBA" id="ARBA00007937"/>
    </source>
</evidence>
<comment type="subcellular location">
    <subcellularLocation>
        <location evidence="1">Endomembrane system</location>
        <topology evidence="1">Peripheral membrane protein</topology>
    </subcellularLocation>
</comment>
<dbReference type="CDD" id="cd07993">
    <property type="entry name" value="LPLAT_DHAPAT-like"/>
    <property type="match status" value="1"/>
</dbReference>
<dbReference type="SMART" id="SM00563">
    <property type="entry name" value="PlsC"/>
    <property type="match status" value="1"/>
</dbReference>
<dbReference type="InterPro" id="IPR045520">
    <property type="entry name" value="GPAT/DHAPAT_C"/>
</dbReference>
<proteinExistence type="inferred from homology"/>
<keyword evidence="5 7" id="KW-0012">Acyltransferase</keyword>
<dbReference type="GO" id="GO:0004366">
    <property type="term" value="F:glycerol-3-phosphate O-acyltransferase activity"/>
    <property type="evidence" value="ECO:0007669"/>
    <property type="project" value="TreeGrafter"/>
</dbReference>
<dbReference type="GO" id="GO:0012505">
    <property type="term" value="C:endomembrane system"/>
    <property type="evidence" value="ECO:0007669"/>
    <property type="project" value="UniProtKB-SubCell"/>
</dbReference>
<name>A0A368G551_ANCCA</name>
<reference evidence="7 8" key="1">
    <citation type="submission" date="2014-10" db="EMBL/GenBank/DDBJ databases">
        <title>Draft genome of the hookworm Ancylostoma caninum.</title>
        <authorList>
            <person name="Mitreva M."/>
        </authorList>
    </citation>
    <scope>NUCLEOTIDE SEQUENCE [LARGE SCALE GENOMIC DNA]</scope>
    <source>
        <strain evidence="7 8">Baltimore</strain>
    </source>
</reference>
<dbReference type="OrthoDB" id="10255570at2759"/>
<dbReference type="Pfam" id="PF19277">
    <property type="entry name" value="GPAT_C"/>
    <property type="match status" value="1"/>
</dbReference>
<dbReference type="GO" id="GO:0005778">
    <property type="term" value="C:peroxisomal membrane"/>
    <property type="evidence" value="ECO:0007669"/>
    <property type="project" value="TreeGrafter"/>
</dbReference>
<feature type="domain" description="Phospholipid/glycerol acyltransferase" evidence="6">
    <location>
        <begin position="140"/>
        <end position="293"/>
    </location>
</feature>
<dbReference type="InterPro" id="IPR002123">
    <property type="entry name" value="Plipid/glycerol_acylTrfase"/>
</dbReference>
<dbReference type="Proteomes" id="UP000252519">
    <property type="component" value="Unassembled WGS sequence"/>
</dbReference>
<evidence type="ECO:0000256" key="5">
    <source>
        <dbReference type="ARBA" id="ARBA00023315"/>
    </source>
</evidence>
<dbReference type="SUPFAM" id="SSF69593">
    <property type="entry name" value="Glycerol-3-phosphate (1)-acyltransferase"/>
    <property type="match status" value="1"/>
</dbReference>
<dbReference type="PANTHER" id="PTHR12563">
    <property type="entry name" value="GLYCEROL-3-PHOSPHATE ACYLTRANSFERASE"/>
    <property type="match status" value="1"/>
</dbReference>
<dbReference type="GO" id="GO:0031966">
    <property type="term" value="C:mitochondrial membrane"/>
    <property type="evidence" value="ECO:0007669"/>
    <property type="project" value="TreeGrafter"/>
</dbReference>
<evidence type="ECO:0000256" key="1">
    <source>
        <dbReference type="ARBA" id="ARBA00004184"/>
    </source>
</evidence>
<dbReference type="GO" id="GO:0016287">
    <property type="term" value="F:glycerone-phosphate O-acyltransferase activity"/>
    <property type="evidence" value="ECO:0007669"/>
    <property type="project" value="TreeGrafter"/>
</dbReference>
<keyword evidence="8" id="KW-1185">Reference proteome</keyword>
<dbReference type="EMBL" id="JOJR01000421">
    <property type="protein sequence ID" value="RCN38130.1"/>
    <property type="molecule type" value="Genomic_DNA"/>
</dbReference>
<keyword evidence="3 7" id="KW-0808">Transferase</keyword>
<evidence type="ECO:0000256" key="3">
    <source>
        <dbReference type="ARBA" id="ARBA00022679"/>
    </source>
</evidence>
<dbReference type="InterPro" id="IPR041728">
    <property type="entry name" value="GPAT/DHAPAT_LPLAT"/>
</dbReference>
<gene>
    <name evidence="7" type="ORF">ANCCAN_15968</name>
</gene>
<evidence type="ECO:0000313" key="8">
    <source>
        <dbReference type="Proteomes" id="UP000252519"/>
    </source>
</evidence>
<accession>A0A368G551</accession>
<comment type="similarity">
    <text evidence="2">Belongs to the GPAT/DAPAT family.</text>
</comment>
<dbReference type="STRING" id="29170.A0A368G551"/>
<dbReference type="PANTHER" id="PTHR12563:SF17">
    <property type="entry name" value="DIHYDROXYACETONE PHOSPHATE ACYLTRANSFERASE"/>
    <property type="match status" value="1"/>
</dbReference>
<organism evidence="7 8">
    <name type="scientific">Ancylostoma caninum</name>
    <name type="common">Dog hookworm</name>
    <dbReference type="NCBI Taxonomy" id="29170"/>
    <lineage>
        <taxon>Eukaryota</taxon>
        <taxon>Metazoa</taxon>
        <taxon>Ecdysozoa</taxon>
        <taxon>Nematoda</taxon>
        <taxon>Chromadorea</taxon>
        <taxon>Rhabditida</taxon>
        <taxon>Rhabditina</taxon>
        <taxon>Rhabditomorpha</taxon>
        <taxon>Strongyloidea</taxon>
        <taxon>Ancylostomatidae</taxon>
        <taxon>Ancylostomatinae</taxon>
        <taxon>Ancylostoma</taxon>
    </lineage>
</organism>
<evidence type="ECO:0000256" key="4">
    <source>
        <dbReference type="ARBA" id="ARBA00023136"/>
    </source>
</evidence>
<sequence>MYTQMVGRRAAFPEYVDWLAELRQQGGFNFVTQSRDFPMNSTFTNHPKARTYDEIAESVLNSPRVKEAILHQARKTGQSIEKVRCDAEATLKVMAHNWGLQSTRIFGYSVAKVLERIFDAIYVNSGQVKRIRELCKSDPVVFMPSHRTYLDFLLLSLFCFEYEVPLPAIAAGMDFMNSWFMSEVLRRSGAFFIRRSIGEDRLYWAILSEYVETHIVHSDRPVEFFVEATRSRVGKSLHPKYGLLQIVLEPYLRGKVYDIVSYGKLEITVKKTKRALTCPSLFQKVVPVTMNYDKLLEEMLYSYELLGFPKPKESTSGLIKARQFLNKRFGRCFVTFGEPISVRDYFGMSLHRSQFVCQSVSQPDSQFFLTGDQRKQIKKFAHVVVGNLDQNAVITLWSLACVAMAQCLSNDDSTVFTYAYVHSEVVKLLRLLEALDVTVNIAVSINEDLRYYLNLHSELFEPVDMTATNFHLKLVDFPVEREGNVARKLMERSVSRLILATYSNTMMHSICDVGFIAAIILGRNADSISTIEEHYR</sequence>
<dbReference type="Pfam" id="PF01553">
    <property type="entry name" value="Acyltransferase"/>
    <property type="match status" value="1"/>
</dbReference>
<dbReference type="GO" id="GO:0006631">
    <property type="term" value="P:fatty acid metabolic process"/>
    <property type="evidence" value="ECO:0007669"/>
    <property type="project" value="TreeGrafter"/>
</dbReference>